<dbReference type="Proteomes" id="UP000823928">
    <property type="component" value="Unassembled WGS sequence"/>
</dbReference>
<reference evidence="1" key="1">
    <citation type="submission" date="2020-10" db="EMBL/GenBank/DDBJ databases">
        <authorList>
            <person name="Gilroy R."/>
        </authorList>
    </citation>
    <scope>NUCLEOTIDE SEQUENCE</scope>
    <source>
        <strain evidence="1">6276</strain>
    </source>
</reference>
<dbReference type="SUPFAM" id="SSF50494">
    <property type="entry name" value="Trypsin-like serine proteases"/>
    <property type="match status" value="1"/>
</dbReference>
<sequence>MIKRDDAFKSVVKFETPIIVDGEIKYNIGTGFFVSPTPQKLYLITASHVAKNLSEATLVYFSGKNGTIKQLLKDIKHNNPIINHQNADVSAIEINIAVFNSLTADCVIYPTSIIDKPKIANLSRDSELTSIGFPNGLGISLKFEPLTFRSYAASNIIKNVSIDGGYVSDVFFLENAGCGGYSGCPVIDLGYRVDGLMTQTSNTFIYGIMHGTMSDATGGKMAVVTPAYYILDII</sequence>
<comment type="caution">
    <text evidence="1">The sequence shown here is derived from an EMBL/GenBank/DDBJ whole genome shotgun (WGS) entry which is preliminary data.</text>
</comment>
<evidence type="ECO:0008006" key="3">
    <source>
        <dbReference type="Google" id="ProtNLM"/>
    </source>
</evidence>
<evidence type="ECO:0000313" key="1">
    <source>
        <dbReference type="EMBL" id="HIS37409.1"/>
    </source>
</evidence>
<dbReference type="EMBL" id="DVIU01000253">
    <property type="protein sequence ID" value="HIS37409.1"/>
    <property type="molecule type" value="Genomic_DNA"/>
</dbReference>
<evidence type="ECO:0000313" key="2">
    <source>
        <dbReference type="Proteomes" id="UP000823928"/>
    </source>
</evidence>
<dbReference type="AlphaFoldDB" id="A0A9D1F1C8"/>
<dbReference type="InterPro" id="IPR009003">
    <property type="entry name" value="Peptidase_S1_PA"/>
</dbReference>
<accession>A0A9D1F1C8</accession>
<name>A0A9D1F1C8_9BACT</name>
<proteinExistence type="predicted"/>
<protein>
    <recommendedName>
        <fullName evidence="3">Trypsin-like peptidase domain-containing protein</fullName>
    </recommendedName>
</protein>
<reference evidence="1" key="2">
    <citation type="journal article" date="2021" name="PeerJ">
        <title>Extensive microbial diversity within the chicken gut microbiome revealed by metagenomics and culture.</title>
        <authorList>
            <person name="Gilroy R."/>
            <person name="Ravi A."/>
            <person name="Getino M."/>
            <person name="Pursley I."/>
            <person name="Horton D.L."/>
            <person name="Alikhan N.F."/>
            <person name="Baker D."/>
            <person name="Gharbi K."/>
            <person name="Hall N."/>
            <person name="Watson M."/>
            <person name="Adriaenssens E.M."/>
            <person name="Foster-Nyarko E."/>
            <person name="Jarju S."/>
            <person name="Secka A."/>
            <person name="Antonio M."/>
            <person name="Oren A."/>
            <person name="Chaudhuri R.R."/>
            <person name="La Ragione R."/>
            <person name="Hildebrand F."/>
            <person name="Pallen M.J."/>
        </authorList>
    </citation>
    <scope>NUCLEOTIDE SEQUENCE</scope>
    <source>
        <strain evidence="1">6276</strain>
    </source>
</reference>
<gene>
    <name evidence="1" type="ORF">IAC10_12440</name>
</gene>
<dbReference type="Pfam" id="PF13365">
    <property type="entry name" value="Trypsin_2"/>
    <property type="match status" value="1"/>
</dbReference>
<organism evidence="1 2">
    <name type="scientific">Candidatus Scatousia excrementigallinarum</name>
    <dbReference type="NCBI Taxonomy" id="2840935"/>
    <lineage>
        <taxon>Bacteria</taxon>
        <taxon>Candidatus Scatousia</taxon>
    </lineage>
</organism>